<organism evidence="2 3">
    <name type="scientific">Anaerobutyricum hallii</name>
    <dbReference type="NCBI Taxonomy" id="39488"/>
    <lineage>
        <taxon>Bacteria</taxon>
        <taxon>Bacillati</taxon>
        <taxon>Bacillota</taxon>
        <taxon>Clostridia</taxon>
        <taxon>Lachnospirales</taxon>
        <taxon>Lachnospiraceae</taxon>
        <taxon>Anaerobutyricum</taxon>
    </lineage>
</organism>
<dbReference type="GO" id="GO:0003964">
    <property type="term" value="F:RNA-directed DNA polymerase activity"/>
    <property type="evidence" value="ECO:0007669"/>
    <property type="project" value="UniProtKB-KW"/>
</dbReference>
<evidence type="ECO:0000313" key="2">
    <source>
        <dbReference type="EMBL" id="CUP05936.1"/>
    </source>
</evidence>
<proteinExistence type="predicted"/>
<dbReference type="RefSeq" id="WP_055299823.1">
    <property type="nucleotide sequence ID" value="NZ_CYZL01000039.1"/>
</dbReference>
<dbReference type="InterPro" id="IPR000477">
    <property type="entry name" value="RT_dom"/>
</dbReference>
<dbReference type="Proteomes" id="UP000095679">
    <property type="component" value="Unassembled WGS sequence"/>
</dbReference>
<evidence type="ECO:0000259" key="1">
    <source>
        <dbReference type="PROSITE" id="PS50878"/>
    </source>
</evidence>
<dbReference type="PROSITE" id="PS50878">
    <property type="entry name" value="RT_POL"/>
    <property type="match status" value="1"/>
</dbReference>
<keyword evidence="2" id="KW-0808">Transferase</keyword>
<evidence type="ECO:0000313" key="3">
    <source>
        <dbReference type="Proteomes" id="UP000095679"/>
    </source>
</evidence>
<keyword evidence="2" id="KW-0548">Nucleotidyltransferase</keyword>
<gene>
    <name evidence="2" type="ORF">ERS852450_02975</name>
</gene>
<dbReference type="Pfam" id="PF00078">
    <property type="entry name" value="RVT_1"/>
    <property type="match status" value="1"/>
</dbReference>
<protein>
    <submittedName>
        <fullName evidence="2">Retron-type reverse transcriptase</fullName>
    </submittedName>
</protein>
<dbReference type="SUPFAM" id="SSF56672">
    <property type="entry name" value="DNA/RNA polymerases"/>
    <property type="match status" value="1"/>
</dbReference>
<feature type="domain" description="Reverse transcriptase" evidence="1">
    <location>
        <begin position="65"/>
        <end position="315"/>
    </location>
</feature>
<dbReference type="CDD" id="cd01646">
    <property type="entry name" value="RT_Bac_retron_I"/>
    <property type="match status" value="1"/>
</dbReference>
<keyword evidence="2" id="KW-0695">RNA-directed DNA polymerase</keyword>
<dbReference type="EMBL" id="CYZL01000039">
    <property type="protein sequence ID" value="CUP05936.1"/>
    <property type="molecule type" value="Genomic_DNA"/>
</dbReference>
<dbReference type="InterPro" id="IPR051083">
    <property type="entry name" value="GrpII_Intron_Splice-Mob/Def"/>
</dbReference>
<dbReference type="PANTHER" id="PTHR34047:SF8">
    <property type="entry name" value="PROTEIN YKFC"/>
    <property type="match status" value="1"/>
</dbReference>
<dbReference type="AlphaFoldDB" id="A0A174K662"/>
<dbReference type="PANTHER" id="PTHR34047">
    <property type="entry name" value="NUCLEAR INTRON MATURASE 1, MITOCHONDRIAL-RELATED"/>
    <property type="match status" value="1"/>
</dbReference>
<dbReference type="InterPro" id="IPR043502">
    <property type="entry name" value="DNA/RNA_pol_sf"/>
</dbReference>
<sequence>MKRFCKNFVFTEEYIRKCLSDCLKRRWRRKDVAYFLAGYAIRHKMTDKSLHDAAKSIRHYVYSDTKARKNVKKTLFPVISKDLLEEINNNCIPLRKIHYQNRTDKASGKERRIGIASIKQQVYDYIVINAIKPMLNAKIGPYQCASMKGRGQIFGKKAIERWIRKEESATKYYCKEDIYHYYPSIPRDRLKKLLARDIKNEAILKVIYRLLDTYEEGLCIGSYLCQYLANYYLSYAWHYIDNHCYTLRRGKRINMISKKLFYMDDIILFSPNLKNLKKARKMLHDFLKRKLGIRFKSENNYHRGSETIDMMGYKITRTHTTIRKRNWKRIRRLLVRYKNKARTMCRNVANKIISRNGMVKNSDSVMISRKYNIKRTLNRAKEVIRCEAKAILPAV</sequence>
<accession>A0A174K662</accession>
<reference evidence="2 3" key="1">
    <citation type="submission" date="2015-09" db="EMBL/GenBank/DDBJ databases">
        <authorList>
            <consortium name="Pathogen Informatics"/>
        </authorList>
    </citation>
    <scope>NUCLEOTIDE SEQUENCE [LARGE SCALE GENOMIC DNA]</scope>
    <source>
        <strain evidence="2 3">2789STDY5834835</strain>
    </source>
</reference>
<name>A0A174K662_9FIRM</name>